<dbReference type="Proteomes" id="UP001161391">
    <property type="component" value="Unassembled WGS sequence"/>
</dbReference>
<sequence>MNTSNITGHALLATIIIGIIGALTVNAGIDINLSADVEATASAMLEAETRLRGRAYLSLLVLGLNILFLVGVFRLLKTKGPLLAGWSLLVGLGAGLLSLVGAVAAMNVAELAGGVAYQSLASAEQRLLLAGLQATSDYTSFHLSLVLSSVSNAGFFWLFLRAGGLPKITAGWGFFASLFVAVSIVARDFIPAFGHDLVTMAFMLANLTALIATGIYLVVWGKSELT</sequence>
<feature type="transmembrane region" description="Helical" evidence="1">
    <location>
        <begin position="83"/>
        <end position="106"/>
    </location>
</feature>
<dbReference type="RefSeq" id="WP_284389575.1">
    <property type="nucleotide sequence ID" value="NZ_BSNK01000002.1"/>
</dbReference>
<feature type="transmembrane region" description="Helical" evidence="1">
    <location>
        <begin position="172"/>
        <end position="194"/>
    </location>
</feature>
<evidence type="ECO:0000313" key="2">
    <source>
        <dbReference type="EMBL" id="GLQ23794.1"/>
    </source>
</evidence>
<reference evidence="2" key="2">
    <citation type="submission" date="2023-01" db="EMBL/GenBank/DDBJ databases">
        <title>Draft genome sequence of Algimonas ampicilliniresistens strain NBRC 108219.</title>
        <authorList>
            <person name="Sun Q."/>
            <person name="Mori K."/>
        </authorList>
    </citation>
    <scope>NUCLEOTIDE SEQUENCE</scope>
    <source>
        <strain evidence="2">NBRC 108219</strain>
    </source>
</reference>
<dbReference type="InterPro" id="IPR025495">
    <property type="entry name" value="DUF4386"/>
</dbReference>
<organism evidence="2 3">
    <name type="scientific">Algimonas ampicilliniresistens</name>
    <dbReference type="NCBI Taxonomy" id="1298735"/>
    <lineage>
        <taxon>Bacteria</taxon>
        <taxon>Pseudomonadati</taxon>
        <taxon>Pseudomonadota</taxon>
        <taxon>Alphaproteobacteria</taxon>
        <taxon>Maricaulales</taxon>
        <taxon>Robiginitomaculaceae</taxon>
        <taxon>Algimonas</taxon>
    </lineage>
</organism>
<feature type="transmembrane region" description="Helical" evidence="1">
    <location>
        <begin position="12"/>
        <end position="35"/>
    </location>
</feature>
<feature type="transmembrane region" description="Helical" evidence="1">
    <location>
        <begin position="141"/>
        <end position="160"/>
    </location>
</feature>
<feature type="transmembrane region" description="Helical" evidence="1">
    <location>
        <begin position="55"/>
        <end position="76"/>
    </location>
</feature>
<proteinExistence type="predicted"/>
<comment type="caution">
    <text evidence="2">The sequence shown here is derived from an EMBL/GenBank/DDBJ whole genome shotgun (WGS) entry which is preliminary data.</text>
</comment>
<reference evidence="2" key="1">
    <citation type="journal article" date="2014" name="Int. J. Syst. Evol. Microbiol.">
        <title>Complete genome of a new Firmicutes species belonging to the dominant human colonic microbiota ('Ruminococcus bicirculans') reveals two chromosomes and a selective capacity to utilize plant glucans.</title>
        <authorList>
            <consortium name="NISC Comparative Sequencing Program"/>
            <person name="Wegmann U."/>
            <person name="Louis P."/>
            <person name="Goesmann A."/>
            <person name="Henrissat B."/>
            <person name="Duncan S.H."/>
            <person name="Flint H.J."/>
        </authorList>
    </citation>
    <scope>NUCLEOTIDE SEQUENCE</scope>
    <source>
        <strain evidence="2">NBRC 108219</strain>
    </source>
</reference>
<keyword evidence="1" id="KW-0812">Transmembrane</keyword>
<evidence type="ECO:0000256" key="1">
    <source>
        <dbReference type="SAM" id="Phobius"/>
    </source>
</evidence>
<name>A0ABQ5V8F6_9PROT</name>
<evidence type="ECO:0008006" key="4">
    <source>
        <dbReference type="Google" id="ProtNLM"/>
    </source>
</evidence>
<feature type="transmembrane region" description="Helical" evidence="1">
    <location>
        <begin position="200"/>
        <end position="220"/>
    </location>
</feature>
<gene>
    <name evidence="2" type="ORF">GCM10007853_16680</name>
</gene>
<accession>A0ABQ5V8F6</accession>
<dbReference type="Pfam" id="PF14329">
    <property type="entry name" value="DUF4386"/>
    <property type="match status" value="1"/>
</dbReference>
<keyword evidence="1" id="KW-0472">Membrane</keyword>
<dbReference type="EMBL" id="BSNK01000002">
    <property type="protein sequence ID" value="GLQ23794.1"/>
    <property type="molecule type" value="Genomic_DNA"/>
</dbReference>
<protein>
    <recommendedName>
        <fullName evidence="4">DUF4386 family protein</fullName>
    </recommendedName>
</protein>
<keyword evidence="1" id="KW-1133">Transmembrane helix</keyword>
<keyword evidence="3" id="KW-1185">Reference proteome</keyword>
<evidence type="ECO:0000313" key="3">
    <source>
        <dbReference type="Proteomes" id="UP001161391"/>
    </source>
</evidence>